<name>H8Z7L9_9GAMM</name>
<dbReference type="AlphaFoldDB" id="H8Z7L9"/>
<evidence type="ECO:0000313" key="2">
    <source>
        <dbReference type="EMBL" id="EIC19872.1"/>
    </source>
</evidence>
<feature type="region of interest" description="Disordered" evidence="1">
    <location>
        <begin position="491"/>
        <end position="545"/>
    </location>
</feature>
<gene>
    <name evidence="2" type="ORF">Thi970DRAFT_03478</name>
</gene>
<accession>H8Z7L9</accession>
<protein>
    <submittedName>
        <fullName evidence="2">Uncharacterized protein</fullName>
    </submittedName>
</protein>
<dbReference type="Proteomes" id="UP000002964">
    <property type="component" value="Unassembled WGS sequence"/>
</dbReference>
<feature type="compositionally biased region" description="Low complexity" evidence="1">
    <location>
        <begin position="519"/>
        <end position="529"/>
    </location>
</feature>
<feature type="region of interest" description="Disordered" evidence="1">
    <location>
        <begin position="307"/>
        <end position="329"/>
    </location>
</feature>
<feature type="region of interest" description="Disordered" evidence="1">
    <location>
        <begin position="631"/>
        <end position="652"/>
    </location>
</feature>
<dbReference type="EMBL" id="JH603170">
    <property type="protein sequence ID" value="EIC19872.1"/>
    <property type="molecule type" value="Genomic_DNA"/>
</dbReference>
<dbReference type="STRING" id="631362.Thi970DRAFT_03478"/>
<reference evidence="3" key="1">
    <citation type="submission" date="2011-06" db="EMBL/GenBank/DDBJ databases">
        <authorList>
            <consortium name="US DOE Joint Genome Institute (JGI-PGF)"/>
            <person name="Lucas S."/>
            <person name="Han J."/>
            <person name="Lapidus A."/>
            <person name="Cheng J.-F."/>
            <person name="Goodwin L."/>
            <person name="Pitluck S."/>
            <person name="Peters L."/>
            <person name="Land M.L."/>
            <person name="Hauser L."/>
            <person name="Vogl K."/>
            <person name="Liu Z."/>
            <person name="Overmann J."/>
            <person name="Frigaard N.-U."/>
            <person name="Bryant D.A."/>
            <person name="Woyke T.J."/>
        </authorList>
    </citation>
    <scope>NUCLEOTIDE SEQUENCE [LARGE SCALE GENOMIC DNA]</scope>
    <source>
        <strain evidence="3">970</strain>
    </source>
</reference>
<organism evidence="2 3">
    <name type="scientific">Thiorhodovibrio frisius</name>
    <dbReference type="NCBI Taxonomy" id="631362"/>
    <lineage>
        <taxon>Bacteria</taxon>
        <taxon>Pseudomonadati</taxon>
        <taxon>Pseudomonadota</taxon>
        <taxon>Gammaproteobacteria</taxon>
        <taxon>Chromatiales</taxon>
        <taxon>Chromatiaceae</taxon>
        <taxon>Thiorhodovibrio</taxon>
    </lineage>
</organism>
<feature type="compositionally biased region" description="Basic and acidic residues" evidence="1">
    <location>
        <begin position="307"/>
        <end position="319"/>
    </location>
</feature>
<evidence type="ECO:0000313" key="3">
    <source>
        <dbReference type="Proteomes" id="UP000002964"/>
    </source>
</evidence>
<keyword evidence="3" id="KW-1185">Reference proteome</keyword>
<sequence>MLFAENTAAASPSERDLLAGLREGLETPSQWRATRMLRPTSLRLIKGGRPLDEALPELLSELQGANRTRISASQRLQEAESLGALLWSEAALLLEQQTRDRRGLPERPAQASQLDQLKGCMTELVRAYQLALADAYASPQARNNQQPLQLGALRILEWTWREMELYRLRYQPLPGASWQRANRVFFALLASRTPDNPQPACNAPDFLTDADGRATRAGLYLNLQLQGLFDQFSWPKTTQNFIARYCALVPDAARLGIALPSTACQRFLHADLNGPPQPAAADKGSLTLDYSGLAEAIRSDHQAFFRRDPAGTRTPERLRGLPPAARRPSIRLLSRDMDNSAPEQLPEQPLNQPETLYLSAGMTTIRALLHQVFSRFPHSTSPSSQPRARHDPLRQPSNLRTDGDPWQLVHQSARLWRIQNPGAQTSTALSVGTLVAFGSGKSGMARPHLGRVARMLRSAGVLQIDVQELACFAVPASVRTVTTALIEAHSSEAVTSSALPPTSKPSDTTTQRDTDHAQAPSLTPSLASSPKEDPHADSDQTAQTGKQTARALLIYDQDFGWGLLTAPQPGLHEGDAIAIRTGRHEISSRLRSIRDAGQDFLLFQINPNDPRLGVPTYPRAHKARRRAAAHRLTANPLDAPIRSDSSPRPPIF</sequence>
<evidence type="ECO:0000256" key="1">
    <source>
        <dbReference type="SAM" id="MobiDB-lite"/>
    </source>
</evidence>
<feature type="compositionally biased region" description="Polar residues" evidence="1">
    <location>
        <begin position="377"/>
        <end position="386"/>
    </location>
</feature>
<feature type="region of interest" description="Disordered" evidence="1">
    <location>
        <begin position="376"/>
        <end position="404"/>
    </location>
</feature>
<feature type="compositionally biased region" description="Polar residues" evidence="1">
    <location>
        <begin position="492"/>
        <end position="509"/>
    </location>
</feature>
<dbReference type="HOGENOM" id="CLU_420300_0_0_6"/>
<reference evidence="2 3" key="2">
    <citation type="submission" date="2011-11" db="EMBL/GenBank/DDBJ databases">
        <authorList>
            <consortium name="US DOE Joint Genome Institute"/>
            <person name="Lucas S."/>
            <person name="Han J."/>
            <person name="Lapidus A."/>
            <person name="Cheng J.-F."/>
            <person name="Goodwin L."/>
            <person name="Pitluck S."/>
            <person name="Peters L."/>
            <person name="Ovchinnikova G."/>
            <person name="Zhang X."/>
            <person name="Detter J.C."/>
            <person name="Han C."/>
            <person name="Tapia R."/>
            <person name="Land M."/>
            <person name="Hauser L."/>
            <person name="Kyrpides N."/>
            <person name="Ivanova N."/>
            <person name="Pagani I."/>
            <person name="Vogl K."/>
            <person name="Liu Z."/>
            <person name="Overmann J."/>
            <person name="Frigaard N.-U."/>
            <person name="Bryant D."/>
            <person name="Woyke T."/>
        </authorList>
    </citation>
    <scope>NUCLEOTIDE SEQUENCE [LARGE SCALE GENOMIC DNA]</scope>
    <source>
        <strain evidence="2 3">970</strain>
    </source>
</reference>
<proteinExistence type="predicted"/>
<dbReference type="OrthoDB" id="9828585at2"/>
<dbReference type="RefSeq" id="WP_009150275.1">
    <property type="nucleotide sequence ID" value="NZ_CP121471.1"/>
</dbReference>